<dbReference type="EC" id="6.3.1.2" evidence="3"/>
<dbReference type="InterPro" id="IPR008146">
    <property type="entry name" value="Gln_synth_cat_dom"/>
</dbReference>
<dbReference type="InterPro" id="IPR014746">
    <property type="entry name" value="Gln_synth/guanido_kin_cat_dom"/>
</dbReference>
<feature type="non-terminal residue" evidence="3">
    <location>
        <position position="1"/>
    </location>
</feature>
<proteinExistence type="inferred from homology"/>
<dbReference type="Gene3D" id="3.30.590.10">
    <property type="entry name" value="Glutamine synthetase/guanido kinase, catalytic domain"/>
    <property type="match status" value="1"/>
</dbReference>
<dbReference type="Proteomes" id="UP000298196">
    <property type="component" value="Unassembled WGS sequence"/>
</dbReference>
<evidence type="ECO:0000256" key="1">
    <source>
        <dbReference type="RuleBase" id="RU000384"/>
    </source>
</evidence>
<keyword evidence="4" id="KW-1185">Reference proteome</keyword>
<keyword evidence="3" id="KW-0436">Ligase</keyword>
<dbReference type="Pfam" id="PF00120">
    <property type="entry name" value="Gln-synt_C"/>
    <property type="match status" value="1"/>
</dbReference>
<evidence type="ECO:0000313" key="3">
    <source>
        <dbReference type="EMBL" id="TGD53501.1"/>
    </source>
</evidence>
<protein>
    <submittedName>
        <fullName evidence="3">Glutamine synthetase</fullName>
        <ecNumber evidence="3">6.3.1.2</ecNumber>
    </submittedName>
</protein>
<feature type="domain" description="GS catalytic" evidence="2">
    <location>
        <begin position="2"/>
        <end position="60"/>
    </location>
</feature>
<dbReference type="SUPFAM" id="SSF55931">
    <property type="entry name" value="Glutamine synthetase/guanido kinase"/>
    <property type="match status" value="1"/>
</dbReference>
<sequence>ELPQVAGALEDARNALDRDREFLKAGGVFTDEAIDAYIALRREEDDRVRMTPHPVEFELYYSV</sequence>
<name>A0A4Z0L522_SALET</name>
<comment type="caution">
    <text evidence="3">The sequence shown here is derived from an EMBL/GenBank/DDBJ whole genome shotgun (WGS) entry which is preliminary data.</text>
</comment>
<comment type="similarity">
    <text evidence="1">Belongs to the glutamine synthetase family.</text>
</comment>
<dbReference type="AlphaFoldDB" id="A0A4Z0L522"/>
<gene>
    <name evidence="3" type="primary">glnA</name>
    <name evidence="3" type="ORF">C9F07_23030</name>
</gene>
<organism evidence="3 4">
    <name type="scientific">Salmonella enterica subsp. enterica serovar Poona</name>
    <dbReference type="NCBI Taxonomy" id="436295"/>
    <lineage>
        <taxon>Bacteria</taxon>
        <taxon>Pseudomonadati</taxon>
        <taxon>Pseudomonadota</taxon>
        <taxon>Gammaproteobacteria</taxon>
        <taxon>Enterobacterales</taxon>
        <taxon>Enterobacteriaceae</taxon>
        <taxon>Salmonella</taxon>
    </lineage>
</organism>
<dbReference type="GO" id="GO:0004356">
    <property type="term" value="F:glutamine synthetase activity"/>
    <property type="evidence" value="ECO:0007669"/>
    <property type="project" value="UniProtKB-EC"/>
</dbReference>
<accession>A0A4Z0L522</accession>
<evidence type="ECO:0000313" key="4">
    <source>
        <dbReference type="Proteomes" id="UP000298196"/>
    </source>
</evidence>
<reference evidence="3 4" key="1">
    <citation type="submission" date="2018-03" db="EMBL/GenBank/DDBJ databases">
        <title>Non-Typhoidal Salmonella genome sequencing and assembly.</title>
        <authorList>
            <person name="Matchawe C."/>
        </authorList>
    </citation>
    <scope>NUCLEOTIDE SEQUENCE [LARGE SCALE GENOMIC DNA]</scope>
    <source>
        <strain evidence="3 4">22sa</strain>
    </source>
</reference>
<evidence type="ECO:0000259" key="2">
    <source>
        <dbReference type="Pfam" id="PF00120"/>
    </source>
</evidence>
<dbReference type="EMBL" id="PYKI01002343">
    <property type="protein sequence ID" value="TGD53501.1"/>
    <property type="molecule type" value="Genomic_DNA"/>
</dbReference>